<feature type="compositionally biased region" description="Basic and acidic residues" evidence="2">
    <location>
        <begin position="76"/>
        <end position="88"/>
    </location>
</feature>
<feature type="coiled-coil region" evidence="1">
    <location>
        <begin position="47"/>
        <end position="74"/>
    </location>
</feature>
<feature type="region of interest" description="Disordered" evidence="2">
    <location>
        <begin position="76"/>
        <end position="100"/>
    </location>
</feature>
<dbReference type="EMBL" id="BJVC01000003">
    <property type="protein sequence ID" value="GEL02509.1"/>
    <property type="molecule type" value="Genomic_DNA"/>
</dbReference>
<reference evidence="3 4" key="1">
    <citation type="submission" date="2019-07" db="EMBL/GenBank/DDBJ databases">
        <title>Whole genome shotgun sequence of Swaminathania salitolerans NBRC 104436.</title>
        <authorList>
            <person name="Hosoyama A."/>
            <person name="Uohara A."/>
            <person name="Ohji S."/>
            <person name="Ichikawa N."/>
        </authorList>
    </citation>
    <scope>NUCLEOTIDE SEQUENCE [LARGE SCALE GENOMIC DNA]</scope>
    <source>
        <strain evidence="3 4">NBRC 104436</strain>
    </source>
</reference>
<evidence type="ECO:0000313" key="3">
    <source>
        <dbReference type="EMBL" id="GEL02509.1"/>
    </source>
</evidence>
<keyword evidence="1" id="KW-0175">Coiled coil</keyword>
<evidence type="ECO:0000313" key="4">
    <source>
        <dbReference type="Proteomes" id="UP000321405"/>
    </source>
</evidence>
<proteinExistence type="predicted"/>
<dbReference type="Pfam" id="PF17358">
    <property type="entry name" value="DUF5384"/>
    <property type="match status" value="1"/>
</dbReference>
<organism evidence="3 4">
    <name type="scientific">Swaminathania salitolerans</name>
    <dbReference type="NCBI Taxonomy" id="182838"/>
    <lineage>
        <taxon>Bacteria</taxon>
        <taxon>Pseudomonadati</taxon>
        <taxon>Pseudomonadota</taxon>
        <taxon>Alphaproteobacteria</taxon>
        <taxon>Acetobacterales</taxon>
        <taxon>Acetobacteraceae</taxon>
        <taxon>Swaminathania</taxon>
    </lineage>
</organism>
<evidence type="ECO:0000256" key="2">
    <source>
        <dbReference type="SAM" id="MobiDB-lite"/>
    </source>
</evidence>
<evidence type="ECO:0000256" key="1">
    <source>
        <dbReference type="SAM" id="Coils"/>
    </source>
</evidence>
<name>A0A511BQA5_9PROT</name>
<sequence length="188" mass="20620">MRQPWKNLGLVVGFGVLCGAGLIAGAAPGQAQTALDAQIGAVANAEHEEQERYRRAYEAQVNAYKQEKAAREKRAAARQRSADARAREAAAAAAADKKRDQGYEDQMRALALEERRLKLQAAKTRIARENEFIDRELHEKDAETDVIKSHADAARNLSAGSKTLLEKKGEQAVLEGQAAVKKESGWFH</sequence>
<accession>A0A511BQA5</accession>
<evidence type="ECO:0008006" key="5">
    <source>
        <dbReference type="Google" id="ProtNLM"/>
    </source>
</evidence>
<dbReference type="OrthoDB" id="7220497at2"/>
<gene>
    <name evidence="3" type="ORF">SSA02_16720</name>
</gene>
<dbReference type="InterPro" id="IPR020231">
    <property type="entry name" value="Uncharacterised_YfgI"/>
</dbReference>
<protein>
    <recommendedName>
        <fullName evidence="5">DUF5384 family protein</fullName>
    </recommendedName>
</protein>
<dbReference type="AlphaFoldDB" id="A0A511BQA5"/>
<dbReference type="RefSeq" id="WP_147093582.1">
    <property type="nucleotide sequence ID" value="NZ_BJVC01000003.1"/>
</dbReference>
<comment type="caution">
    <text evidence="3">The sequence shown here is derived from an EMBL/GenBank/DDBJ whole genome shotgun (WGS) entry which is preliminary data.</text>
</comment>
<dbReference type="Proteomes" id="UP000321405">
    <property type="component" value="Unassembled WGS sequence"/>
</dbReference>
<keyword evidence="4" id="KW-1185">Reference proteome</keyword>